<evidence type="ECO:0000313" key="2">
    <source>
        <dbReference type="EMBL" id="SGZ09905.1"/>
    </source>
</evidence>
<dbReference type="Pfam" id="PF05114">
    <property type="entry name" value="MbnB_TglH_ChrH"/>
    <property type="match status" value="1"/>
</dbReference>
<dbReference type="EMBL" id="FPLJ01000073">
    <property type="protein sequence ID" value="SGY96993.1"/>
    <property type="molecule type" value="Genomic_DNA"/>
</dbReference>
<dbReference type="InterPro" id="IPR007801">
    <property type="entry name" value="MbnB/TglH/ChrH"/>
</dbReference>
<dbReference type="RefSeq" id="WP_045110785.1">
    <property type="nucleotide sequence ID" value="NZ_CAWQZC010000130.1"/>
</dbReference>
<evidence type="ECO:0000313" key="4">
    <source>
        <dbReference type="Proteomes" id="UP000183794"/>
    </source>
</evidence>
<dbReference type="NCBIfam" id="NF003818">
    <property type="entry name" value="PRK05409.1"/>
    <property type="match status" value="1"/>
</dbReference>
<dbReference type="Gene3D" id="3.20.20.150">
    <property type="entry name" value="Divalent-metal-dependent TIM barrel enzymes"/>
    <property type="match status" value="1"/>
</dbReference>
<dbReference type="KEGG" id="mvs:MVIS_2647"/>
<proteinExistence type="predicted"/>
<reference evidence="2 4" key="2">
    <citation type="submission" date="2016-11" db="EMBL/GenBank/DDBJ databases">
        <authorList>
            <person name="Jaros S."/>
            <person name="Januszkiewicz K."/>
            <person name="Wedrychowicz H."/>
        </authorList>
    </citation>
    <scope>NUCLEOTIDE SEQUENCE [LARGE SCALE GENOMIC DNA]</scope>
    <source>
        <strain evidence="2">NVI 5450</strain>
    </source>
</reference>
<dbReference type="SUPFAM" id="SSF51658">
    <property type="entry name" value="Xylose isomerase-like"/>
    <property type="match status" value="1"/>
</dbReference>
<dbReference type="PATRIC" id="fig|80854.5.peg.2816"/>
<sequence length="280" mass="32141">MLDDLVGIGMRPAHYEKLTNSQVDIGWVEVHSENHFEINSEATYYLDKACDRYPISLHGIGLALSSNELLDTIHINNIKKLVDRYKPFRVSEHLGWSSIAGQHYSDTLAIPYTEENLKRIIARVDQVQHILGQTIAIENPACYCQYKNNSLTEAVFLTELQAATNCKILLDINNVHISSHQLEFNPYDYLASIPSSIVSEIHLSGSNKQLKDNHITFDQEHGQKVTPEVWQLFEYYLQHCNTIPTLIEWDTNIPQLNELLHEAHTAQKMILKSQRFKKTC</sequence>
<evidence type="ECO:0000313" key="1">
    <source>
        <dbReference type="EMBL" id="SGY96993.1"/>
    </source>
</evidence>
<dbReference type="PANTHER" id="PTHR42194:SF1">
    <property type="entry name" value="UPF0276 PROTEIN HI_1600"/>
    <property type="match status" value="1"/>
</dbReference>
<reference evidence="1 3" key="1">
    <citation type="submission" date="2016-11" db="EMBL/GenBank/DDBJ databases">
        <authorList>
            <person name="Klemetsen T."/>
        </authorList>
    </citation>
    <scope>NUCLEOTIDE SEQUENCE [LARGE SCALE GENOMIC DNA]</scope>
    <source>
        <strain evidence="1">MT 2528</strain>
    </source>
</reference>
<organism evidence="2 4">
    <name type="scientific">Moritella viscosa</name>
    <dbReference type="NCBI Taxonomy" id="80854"/>
    <lineage>
        <taxon>Bacteria</taxon>
        <taxon>Pseudomonadati</taxon>
        <taxon>Pseudomonadota</taxon>
        <taxon>Gammaproteobacteria</taxon>
        <taxon>Alteromonadales</taxon>
        <taxon>Moritellaceae</taxon>
        <taxon>Moritella</taxon>
    </lineage>
</organism>
<dbReference type="STRING" id="80854.MVIS_2647"/>
<dbReference type="EMBL" id="FPLD01000097">
    <property type="protein sequence ID" value="SGZ09905.1"/>
    <property type="molecule type" value="Genomic_DNA"/>
</dbReference>
<dbReference type="GeneID" id="61297147"/>
<accession>A0A090IHN6</accession>
<dbReference type="InterPro" id="IPR036237">
    <property type="entry name" value="Xyl_isomerase-like_sf"/>
</dbReference>
<dbReference type="AlphaFoldDB" id="A0A090IHN6"/>
<gene>
    <name evidence="1" type="ORF">MT2528_3318</name>
    <name evidence="2" type="ORF">NVI5450_3518</name>
</gene>
<dbReference type="HOGENOM" id="CLU_064263_0_0_6"/>
<dbReference type="OrthoDB" id="9763101at2"/>
<dbReference type="Proteomes" id="UP000182660">
    <property type="component" value="Unassembled WGS sequence"/>
</dbReference>
<dbReference type="PANTHER" id="PTHR42194">
    <property type="entry name" value="UPF0276 PROTEIN HI_1600"/>
    <property type="match status" value="1"/>
</dbReference>
<name>A0A090IHN6_9GAMM</name>
<protein>
    <submittedName>
        <fullName evidence="2">Uncharacterized protein</fullName>
    </submittedName>
</protein>
<dbReference type="Proteomes" id="UP000183794">
    <property type="component" value="Unassembled WGS sequence"/>
</dbReference>
<evidence type="ECO:0000313" key="3">
    <source>
        <dbReference type="Proteomes" id="UP000182660"/>
    </source>
</evidence>
<keyword evidence="3" id="KW-1185">Reference proteome</keyword>